<evidence type="ECO:0000313" key="6">
    <source>
        <dbReference type="Proteomes" id="UP000247409"/>
    </source>
</evidence>
<gene>
    <name evidence="5" type="ORF">BWQ96_05665</name>
</gene>
<evidence type="ECO:0000259" key="4">
    <source>
        <dbReference type="Pfam" id="PF12804"/>
    </source>
</evidence>
<dbReference type="OrthoDB" id="1924968at2759"/>
<keyword evidence="2" id="KW-0067">ATP-binding</keyword>
<dbReference type="PRINTS" id="PR00959">
    <property type="entry name" value="MEVGALKINASE"/>
</dbReference>
<dbReference type="InterPro" id="IPR025877">
    <property type="entry name" value="MobA-like_NTP_Trfase"/>
</dbReference>
<keyword evidence="5" id="KW-0808">Transferase</keyword>
<dbReference type="GO" id="GO:0005524">
    <property type="term" value="F:ATP binding"/>
    <property type="evidence" value="ECO:0007669"/>
    <property type="project" value="UniProtKB-KW"/>
</dbReference>
<dbReference type="Pfam" id="PF12804">
    <property type="entry name" value="NTP_transf_3"/>
    <property type="match status" value="1"/>
</dbReference>
<organism evidence="5 6">
    <name type="scientific">Gracilariopsis chorda</name>
    <dbReference type="NCBI Taxonomy" id="448386"/>
    <lineage>
        <taxon>Eukaryota</taxon>
        <taxon>Rhodophyta</taxon>
        <taxon>Florideophyceae</taxon>
        <taxon>Rhodymeniophycidae</taxon>
        <taxon>Gracilariales</taxon>
        <taxon>Gracilariaceae</taxon>
        <taxon>Gracilariopsis</taxon>
    </lineage>
</organism>
<evidence type="ECO:0000313" key="5">
    <source>
        <dbReference type="EMBL" id="PXF44588.1"/>
    </source>
</evidence>
<dbReference type="Pfam" id="PF00288">
    <property type="entry name" value="GHMP_kinases_N"/>
    <property type="match status" value="1"/>
</dbReference>
<dbReference type="InterPro" id="IPR053034">
    <property type="entry name" value="Glucuronokinase-like"/>
</dbReference>
<evidence type="ECO:0000256" key="2">
    <source>
        <dbReference type="ARBA" id="ARBA00022840"/>
    </source>
</evidence>
<keyword evidence="6" id="KW-1185">Reference proteome</keyword>
<reference evidence="5 6" key="1">
    <citation type="journal article" date="2018" name="Mol. Biol. Evol.">
        <title>Analysis of the draft genome of the red seaweed Gracilariopsis chorda provides insights into genome size evolution in Rhodophyta.</title>
        <authorList>
            <person name="Lee J."/>
            <person name="Yang E.C."/>
            <person name="Graf L."/>
            <person name="Yang J.H."/>
            <person name="Qiu H."/>
            <person name="Zel Zion U."/>
            <person name="Chan C.X."/>
            <person name="Stephens T.G."/>
            <person name="Weber A.P.M."/>
            <person name="Boo G.H."/>
            <person name="Boo S.M."/>
            <person name="Kim K.M."/>
            <person name="Shin Y."/>
            <person name="Jung M."/>
            <person name="Lee S.J."/>
            <person name="Yim H.S."/>
            <person name="Lee J.H."/>
            <person name="Bhattacharya D."/>
            <person name="Yoon H.S."/>
        </authorList>
    </citation>
    <scope>NUCLEOTIDE SEQUENCE [LARGE SCALE GENOMIC DNA]</scope>
    <source>
        <strain evidence="5 6">SKKU-2015</strain>
        <tissue evidence="5">Whole body</tissue>
    </source>
</reference>
<evidence type="ECO:0000259" key="3">
    <source>
        <dbReference type="Pfam" id="PF00288"/>
    </source>
</evidence>
<comment type="caution">
    <text evidence="5">The sequence shown here is derived from an EMBL/GenBank/DDBJ whole genome shotgun (WGS) entry which is preliminary data.</text>
</comment>
<dbReference type="EMBL" id="NBIV01000087">
    <property type="protein sequence ID" value="PXF44588.1"/>
    <property type="molecule type" value="Genomic_DNA"/>
</dbReference>
<dbReference type="SUPFAM" id="SSF53448">
    <property type="entry name" value="Nucleotide-diphospho-sugar transferases"/>
    <property type="match status" value="1"/>
</dbReference>
<proteinExistence type="predicted"/>
<dbReference type="Gene3D" id="3.30.230.120">
    <property type="match status" value="1"/>
</dbReference>
<evidence type="ECO:0000256" key="1">
    <source>
        <dbReference type="ARBA" id="ARBA00022741"/>
    </source>
</evidence>
<sequence length="652" mass="71916">MHSFGIVLLAAGYGTRLAADISQQPHFHQLANTPKPLLPLAGRPILSHWIRQLSVLPCISSVVVVTNALHYPLYRSWAAQLSAFMHHANAPQVHLLSDASTCNHNRLGAIKAIALGLHHLDTTAARNAIIIAGDCLFPHQSILPHIQQFCRSQYHAAAFAYRLHHISDSRKRGMFSTRIMHDGTTIATQLIEKPQHTASLTSDLASAPVYMLKKDRFGSAQQFLQQHSDQPLSKRDAPGFWLSWLIAQHAVCIYTVRHRLDVGNLEHYKTALWTLTLPTHSSSAVPLPPRCASEPAIGRAYPRVGILGNPSDGFQGKVISASISSEGYAEVVANPSDKFTITPNEHNEFFVHFDNLSHLLHRFEEKGIYFSARPLIGAASITFANIYHKYKLKGEHITSIASLHNCNLTYSTNIPMKLGLSGSSALILATLRALARFHNTTLEQICPDIKVWADAMRKAEVEILGIAGGRQDPVMALMQGCVLMDFTGGGLGTYERLDETLLPDMWLCYHDKRAGESSGKVHGNLRARYARGDETITRAVRELIDLADEGTKMLKSGDWQGLPRCFDRNFELRVELVGADAIGDVNMNLTRVAREAGFSAKMTGSGGCAVCIPNPLRKLSPEEINSARSVFTNNGLVFRKVKVLSSRPWQTS</sequence>
<dbReference type="InterPro" id="IPR020568">
    <property type="entry name" value="Ribosomal_Su5_D2-typ_SF"/>
</dbReference>
<dbReference type="PANTHER" id="PTHR38710">
    <property type="entry name" value="WITH PUTATIVE URIDYL PYROPHOSPHORYLASE-RELATED"/>
    <property type="match status" value="1"/>
</dbReference>
<dbReference type="AlphaFoldDB" id="A0A2V3IR51"/>
<keyword evidence="1" id="KW-0547">Nucleotide-binding</keyword>
<dbReference type="InterPro" id="IPR036554">
    <property type="entry name" value="GHMP_kinase_C_sf"/>
</dbReference>
<protein>
    <submittedName>
        <fullName evidence="5">Putative glucuronokinase 2</fullName>
    </submittedName>
</protein>
<keyword evidence="5" id="KW-0418">Kinase</keyword>
<dbReference type="SUPFAM" id="SSF54211">
    <property type="entry name" value="Ribosomal protein S5 domain 2-like"/>
    <property type="match status" value="1"/>
</dbReference>
<dbReference type="InterPro" id="IPR006204">
    <property type="entry name" value="GHMP_kinase_N_dom"/>
</dbReference>
<dbReference type="GO" id="GO:0016779">
    <property type="term" value="F:nucleotidyltransferase activity"/>
    <property type="evidence" value="ECO:0007669"/>
    <property type="project" value="UniProtKB-ARBA"/>
</dbReference>
<feature type="domain" description="MobA-like NTP transferase" evidence="4">
    <location>
        <begin position="7"/>
        <end position="187"/>
    </location>
</feature>
<dbReference type="SUPFAM" id="SSF55060">
    <property type="entry name" value="GHMP Kinase, C-terminal domain"/>
    <property type="match status" value="1"/>
</dbReference>
<accession>A0A2V3IR51</accession>
<dbReference type="GO" id="GO:0016301">
    <property type="term" value="F:kinase activity"/>
    <property type="evidence" value="ECO:0007669"/>
    <property type="project" value="UniProtKB-KW"/>
</dbReference>
<name>A0A2V3IR51_9FLOR</name>
<dbReference type="Proteomes" id="UP000247409">
    <property type="component" value="Unassembled WGS sequence"/>
</dbReference>
<dbReference type="STRING" id="448386.A0A2V3IR51"/>
<dbReference type="PANTHER" id="PTHR38710:SF1">
    <property type="entry name" value="WITH PUTATIVE URIDYL PYROPHOSPHORYLASE-RELATED"/>
    <property type="match status" value="1"/>
</dbReference>
<feature type="domain" description="GHMP kinase N-terminal" evidence="3">
    <location>
        <begin position="404"/>
        <end position="480"/>
    </location>
</feature>
<dbReference type="Gene3D" id="3.90.550.10">
    <property type="entry name" value="Spore Coat Polysaccharide Biosynthesis Protein SpsA, Chain A"/>
    <property type="match status" value="1"/>
</dbReference>
<dbReference type="InterPro" id="IPR029044">
    <property type="entry name" value="Nucleotide-diphossugar_trans"/>
</dbReference>